<gene>
    <name evidence="5" type="ORF">GCM10009682_34140</name>
</gene>
<feature type="signal peptide" evidence="3">
    <location>
        <begin position="1"/>
        <end position="22"/>
    </location>
</feature>
<reference evidence="6" key="1">
    <citation type="journal article" date="2019" name="Int. J. Syst. Evol. Microbiol.">
        <title>The Global Catalogue of Microorganisms (GCM) 10K type strain sequencing project: providing services to taxonomists for standard genome sequencing and annotation.</title>
        <authorList>
            <consortium name="The Broad Institute Genomics Platform"/>
            <consortium name="The Broad Institute Genome Sequencing Center for Infectious Disease"/>
            <person name="Wu L."/>
            <person name="Ma J."/>
        </authorList>
    </citation>
    <scope>NUCLEOTIDE SEQUENCE [LARGE SCALE GENOMIC DNA]</scope>
    <source>
        <strain evidence="6">JCM 13250</strain>
    </source>
</reference>
<dbReference type="InterPro" id="IPR047589">
    <property type="entry name" value="DUF11_rpt"/>
</dbReference>
<dbReference type="NCBIfam" id="NF012211">
    <property type="entry name" value="tand_rpt_95"/>
    <property type="match status" value="1"/>
</dbReference>
<keyword evidence="6" id="KW-1185">Reference proteome</keyword>
<dbReference type="Gene3D" id="2.60.40.2810">
    <property type="match status" value="1"/>
</dbReference>
<evidence type="ECO:0000259" key="4">
    <source>
        <dbReference type="Pfam" id="PF01345"/>
    </source>
</evidence>
<feature type="region of interest" description="Disordered" evidence="1">
    <location>
        <begin position="1175"/>
        <end position="1215"/>
    </location>
</feature>
<feature type="chain" id="PRO_5046178036" description="DUF11 domain-containing protein" evidence="3">
    <location>
        <begin position="23"/>
        <end position="1253"/>
    </location>
</feature>
<evidence type="ECO:0000256" key="3">
    <source>
        <dbReference type="SAM" id="SignalP"/>
    </source>
</evidence>
<organism evidence="5 6">
    <name type="scientific">Luedemannella flava</name>
    <dbReference type="NCBI Taxonomy" id="349316"/>
    <lineage>
        <taxon>Bacteria</taxon>
        <taxon>Bacillati</taxon>
        <taxon>Actinomycetota</taxon>
        <taxon>Actinomycetes</taxon>
        <taxon>Micromonosporales</taxon>
        <taxon>Micromonosporaceae</taxon>
        <taxon>Luedemannella</taxon>
    </lineage>
</organism>
<feature type="compositionally biased region" description="Pro residues" evidence="1">
    <location>
        <begin position="1177"/>
        <end position="1209"/>
    </location>
</feature>
<dbReference type="InterPro" id="IPR013783">
    <property type="entry name" value="Ig-like_fold"/>
</dbReference>
<dbReference type="RefSeq" id="WP_344132524.1">
    <property type="nucleotide sequence ID" value="NZ_BAAALT010000100.1"/>
</dbReference>
<dbReference type="Pfam" id="PF01345">
    <property type="entry name" value="DUF11"/>
    <property type="match status" value="1"/>
</dbReference>
<name>A0ABP4YFI1_9ACTN</name>
<dbReference type="Proteomes" id="UP001500218">
    <property type="component" value="Unassembled WGS sequence"/>
</dbReference>
<proteinExistence type="predicted"/>
<dbReference type="EMBL" id="BAAALT010000100">
    <property type="protein sequence ID" value="GAA1809664.1"/>
    <property type="molecule type" value="Genomic_DNA"/>
</dbReference>
<keyword evidence="2" id="KW-0812">Transmembrane</keyword>
<evidence type="ECO:0000313" key="6">
    <source>
        <dbReference type="Proteomes" id="UP001500218"/>
    </source>
</evidence>
<dbReference type="Gene3D" id="2.60.40.10">
    <property type="entry name" value="Immunoglobulins"/>
    <property type="match status" value="1"/>
</dbReference>
<protein>
    <recommendedName>
        <fullName evidence="4">DUF11 domain-containing protein</fullName>
    </recommendedName>
</protein>
<keyword evidence="2" id="KW-0472">Membrane</keyword>
<evidence type="ECO:0000313" key="5">
    <source>
        <dbReference type="EMBL" id="GAA1809664.1"/>
    </source>
</evidence>
<dbReference type="InterPro" id="IPR001434">
    <property type="entry name" value="OmcB-like_DUF11"/>
</dbReference>
<keyword evidence="2" id="KW-1133">Transmembrane helix</keyword>
<feature type="transmembrane region" description="Helical" evidence="2">
    <location>
        <begin position="1215"/>
        <end position="1235"/>
    </location>
</feature>
<accession>A0ABP4YFI1</accession>
<dbReference type="NCBIfam" id="TIGR01451">
    <property type="entry name" value="B_ant_repeat"/>
    <property type="match status" value="1"/>
</dbReference>
<dbReference type="Pfam" id="PF17963">
    <property type="entry name" value="Big_9"/>
    <property type="match status" value="6"/>
</dbReference>
<comment type="caution">
    <text evidence="5">The sequence shown here is derived from an EMBL/GenBank/DDBJ whole genome shotgun (WGS) entry which is preliminary data.</text>
</comment>
<evidence type="ECO:0000256" key="2">
    <source>
        <dbReference type="SAM" id="Phobius"/>
    </source>
</evidence>
<feature type="domain" description="DUF11" evidence="4">
    <location>
        <begin position="342"/>
        <end position="448"/>
    </location>
</feature>
<dbReference type="Gene3D" id="2.60.40.3440">
    <property type="match status" value="2"/>
</dbReference>
<keyword evidence="3" id="KW-0732">Signal</keyword>
<sequence>MASCGRVLVLCAFALPPAPAAAAPVPSCAGATPVADRSTPLDLGAGDGVLLNAGGTYTNGVNGLPGGSIICVAAGTSFRPSWVVNGAAGTISNLGDVVYPPTVVATGFVLDNHGTMRLTGGLNTNGAATLTNGAGATLTADYDMVFGNGTVVTNAGTLDLPGLNFNPPARLENSGTATIGAFIGSGQIVNSGRLTVSARLGLNSGSSVANTCRLTVGDDLYNSGTITNSGVVSVGASLVNNGSGLVSQDAAGTSLGHSFVNNGTVTGFGRLRFTGSTISQNQFVGTDAAAPVIFEDTTPTGPIFDVSSGTVANVIRAPVTPPDPGYLPTGCSLSGPPQADLVATKVGPNQVTANAPMRYQITVTNLGPATATAVQARDDLPAALGSPVLSAGGALSGTTATWGLGTLAPGSSVTLTVDGVAPASGTLLDVTSAVAATADPNPSNNDGSYSAARVTTTVVPTVTANRPPTAVSSTVQTTVDQAVFGLAAGSDPDGQPLTWTRGAAAQHGSAVVQTSGVYRYTPNVGFTGRDRFGVTACDNGTPTPLCATATLTMVVRPVANGLTITTTPDSPITTSITVNDRGIVGPPVITAPPAHGTATVNAQRLVTYTPAAGFVGSDVFQYRICSELAGSTDVCDSAAVTANVVRIQNDPPQVGDRTRDTPAGSKLFGFVPLSDPNTGQTVTARLGAAPHDGTTTVWPDGNYVYEPDPGFSGIDRFTVVGCDNAPVPLCSTGTVTLRVSPVAHADAVAAIISTPVTIDVLANDIAASGEVTTTDPAATVDPDDRTITFTSATPGRQAFLYQVCSVNDPALCANATVSVFVDAAATFNHPPVLDDLTRSTIVDRGISGSFVGADPDPGQTTSLTYTQESGASGLAVDANGSWTYTPPPGVSGRYVFRIAATDIDGNKATAELTIIVQPVAIPDTILTTVNVPVEANVTANDLGTVGPPTVVTDPAHGTATVVGTMLHYEPDAGYSGLDTFPVRVCTVGDPTSCSDANTAVAVRPDAVDDTATTPVGTSVLVPVTANDAGQLGVVVVVQAPAHGTARVEAGAIRYIPSPGYLGYDLFTYRVCAPFTLAACDQAGATVGVLPVLGNVAVTTHRSYVDLRPAGTTTGVGPPVVVTPPTRGTATVLPNGLIRYEVLPGFLGTDSFSYARCAVAAPGLCDTAMMSVTIVPMPSGPTPTPPPGAPTPPPPSTPPPAAPPAPPQLPPTGEHLPPLLLSGLVMILVGAALRRVRQRPTRRRRRATDQGAGA</sequence>
<evidence type="ECO:0000256" key="1">
    <source>
        <dbReference type="SAM" id="MobiDB-lite"/>
    </source>
</evidence>